<organism evidence="2 3">
    <name type="scientific">Heyndrickxia oleronia</name>
    <dbReference type="NCBI Taxonomy" id="38875"/>
    <lineage>
        <taxon>Bacteria</taxon>
        <taxon>Bacillati</taxon>
        <taxon>Bacillota</taxon>
        <taxon>Bacilli</taxon>
        <taxon>Bacillales</taxon>
        <taxon>Bacillaceae</taxon>
        <taxon>Heyndrickxia</taxon>
    </lineage>
</organism>
<proteinExistence type="predicted"/>
<gene>
    <name evidence="2" type="ORF">BWZ43_14175</name>
</gene>
<dbReference type="Gene3D" id="2.60.40.10">
    <property type="entry name" value="Immunoglobulins"/>
    <property type="match status" value="1"/>
</dbReference>
<evidence type="ECO:0000313" key="2">
    <source>
        <dbReference type="EMBL" id="OOP67744.1"/>
    </source>
</evidence>
<comment type="caution">
    <text evidence="2">The sequence shown here is derived from an EMBL/GenBank/DDBJ whole genome shotgun (WGS) entry which is preliminary data.</text>
</comment>
<accession>A0A8E2LF20</accession>
<name>A0A8E2LF20_9BACI</name>
<evidence type="ECO:0000313" key="3">
    <source>
        <dbReference type="Proteomes" id="UP000189761"/>
    </source>
</evidence>
<dbReference type="EMBL" id="MTLA01000166">
    <property type="protein sequence ID" value="OOP67744.1"/>
    <property type="molecule type" value="Genomic_DNA"/>
</dbReference>
<sequence>VEVTFKNAVEAKDVKAANFSIEGLTVSNAAVKQTDSKTVVLTTSAQEGGKQYTVKSGSATLGKFIGASAVVPTAIKVTTPSVQGTIGKEVTLKAEVTVEAGKSKAGIPVTFNIVSDNSNLNNKIEVEALTDENGVASYSYTRYYKHNDNVTAYATQKSQVYSSGKVYWAEGLSLTEVTEGNTLANGSKKVYKIKTDAYQVQKDASGKEEYKYVNVAFAENVDVTPDKLVRGVKVIDTGLSTNSEYPSQVTTGGVNKVRVKINDKGEGTFTLTGSNASVTPIVFVHTNKDEKLTATDLQAKAATVKFDLSHTLGLDVKAEGSQNAASISTEDKGKGGREYTVTVTDKEGKVAPKGTVAYVTFQKDSLSKDKKVYVDGSLAEVGKTYAIKVTNDKGQASFVLTGEKDAYATPTVFLNNGTSKEVALDDNDLQKVGEITYFVNAVVENATLTITDKDGNEVTSVVNGEAAKFTYQSVDQNGFDYYAGTGSYEVTFQVTAQFGDVTVTTDGGSVIGTVKKGTTESFKVTASKGTAVIKVKSDVDSTIGVQASASLVSLPNVSKSVSVVTPTINVFSGKVIAHNPAKKDIYLQDKNSKVEKFNYSGADLYDSSNKPLTVEEFVDGLGQNAEVTYKKVGDKSQFHLTTRGSGTLPTTPPTAPVNHEPVAKAVGNQVVASNGTALTFTASQLATDEDGDALTIVSAYSSDASVATVAGAPGTSITVTPAGVGSTTVNAVVSDSKGGFANVKFTVDVTDALYVQALNNGTPGVPYSAGQATVASIDLAATGKVSTAGALVVKAGTVTLNVNLSANDDLEAIATKINNEAKLVGADVVAKATTTGINLKTDAKGSTASLSVEGDGTLEINGTAVSTTPVTGTGSNAVATPAQYSFKVLNAITASSGVKVTVKIGSETVVLTEGTDFTGAATASATASAIAAALDTALDTTTTTYTVTSNGDAVILTQDTPAATTGVLLSVSTK</sequence>
<protein>
    <submittedName>
        <fullName evidence="2">Uncharacterized protein</fullName>
    </submittedName>
</protein>
<dbReference type="RefSeq" id="WP_078110479.1">
    <property type="nucleotide sequence ID" value="NZ_MTLA01000166.1"/>
</dbReference>
<evidence type="ECO:0000256" key="1">
    <source>
        <dbReference type="ARBA" id="ARBA00022729"/>
    </source>
</evidence>
<feature type="non-terminal residue" evidence="2">
    <location>
        <position position="1"/>
    </location>
</feature>
<dbReference type="Pfam" id="PF17963">
    <property type="entry name" value="Big_9"/>
    <property type="match status" value="1"/>
</dbReference>
<dbReference type="AlphaFoldDB" id="A0A8E2LF20"/>
<dbReference type="Gene3D" id="2.60.40.1220">
    <property type="match status" value="1"/>
</dbReference>
<keyword evidence="3" id="KW-1185">Reference proteome</keyword>
<dbReference type="Proteomes" id="UP000189761">
    <property type="component" value="Unassembled WGS sequence"/>
</dbReference>
<reference evidence="2 3" key="1">
    <citation type="submission" date="2017-01" db="EMBL/GenBank/DDBJ databases">
        <title>Draft genome sequence of Bacillus oleronius.</title>
        <authorList>
            <person name="Allam M."/>
        </authorList>
    </citation>
    <scope>NUCLEOTIDE SEQUENCE [LARGE SCALE GENOMIC DNA]</scope>
    <source>
        <strain evidence="2 3">DSM 9356</strain>
    </source>
</reference>
<keyword evidence="1" id="KW-0732">Signal</keyword>
<dbReference type="InterPro" id="IPR013783">
    <property type="entry name" value="Ig-like_fold"/>
</dbReference>
<dbReference type="InterPro" id="IPR014755">
    <property type="entry name" value="Cu-Rt/internalin_Ig-like"/>
</dbReference>